<keyword evidence="10" id="KW-0809">Transit peptide</keyword>
<sequence length="460" mass="52026">MVMRRGVRRWLATSPAPPSEEEQITRMVRKMHETYTSTPDAVSSPATNADATTRLMDRQFDHRTIGHCQQLFMMDECAPGQAFILPHGARVINRLMAWMRELNARQGIDEVISPIVFDRGLWVQSGHAQHYEDQMYEVSTRSSASIWGLKPMNCPAHCKMFGNVTNRSYRDLPVRYADFSPLHRDEASGALTGLTRLRSFHQDDAHVYCASDQVRAEIGTFLSTVDHVYTTLGFHDYELALSTRPKTGSIGADDTWAHAEDALRASLAERHDNFSVNEGDGAFYGPKIDCSVKDAQGRSWQCGTIQLDLQLPKRFDLGFTDDAGHRRVPILLHRAVLGSFERMMAILVEHYQGRWPLWLSPRQVLIISVTNHHAKFAVDLEAKFRRAGIFADADVNDETVNKRIRKAVVLQYNYIVVVGDYEMQSGQINVRDGRDSRAVSDPVMVDTFIEELQGMINAKA</sequence>
<keyword evidence="7" id="KW-0862">Zinc</keyword>
<dbReference type="GO" id="GO:0005759">
    <property type="term" value="C:mitochondrial matrix"/>
    <property type="evidence" value="ECO:0007669"/>
    <property type="project" value="UniProtKB-SubCell"/>
</dbReference>
<keyword evidence="18" id="KW-1185">Reference proteome</keyword>
<dbReference type="InterPro" id="IPR004154">
    <property type="entry name" value="Anticodon-bd"/>
</dbReference>
<dbReference type="OMA" id="HRYEYSG"/>
<evidence type="ECO:0000259" key="15">
    <source>
        <dbReference type="PROSITE" id="PS50862"/>
    </source>
</evidence>
<evidence type="ECO:0000256" key="7">
    <source>
        <dbReference type="ARBA" id="ARBA00022833"/>
    </source>
</evidence>
<dbReference type="OrthoDB" id="5423599at2759"/>
<evidence type="ECO:0000256" key="5">
    <source>
        <dbReference type="ARBA" id="ARBA00022723"/>
    </source>
</evidence>
<reference evidence="16 18" key="1">
    <citation type="submission" date="2015-02" db="EMBL/GenBank/DDBJ databases">
        <authorList>
            <person name="Chooi Y.-H."/>
        </authorList>
    </citation>
    <scope>NUCLEOTIDE SEQUENCE [LARGE SCALE GENOMIC DNA]</scope>
    <source>
        <strain evidence="16">E3</strain>
    </source>
</reference>
<reference evidence="17 19" key="2">
    <citation type="submission" date="2018-03" db="EMBL/GenBank/DDBJ databases">
        <authorList>
            <person name="Fogelqvist J."/>
        </authorList>
    </citation>
    <scope>NUCLEOTIDE SEQUENCE [LARGE SCALE GENOMIC DNA]</scope>
</reference>
<evidence type="ECO:0000256" key="13">
    <source>
        <dbReference type="ARBA" id="ARBA00031900"/>
    </source>
</evidence>
<comment type="catalytic activity">
    <reaction evidence="14">
        <text>tRNA(Thr) + L-threonine + ATP = L-threonyl-tRNA(Thr) + AMP + diphosphate + H(+)</text>
        <dbReference type="Rhea" id="RHEA:24624"/>
        <dbReference type="Rhea" id="RHEA-COMP:9670"/>
        <dbReference type="Rhea" id="RHEA-COMP:9704"/>
        <dbReference type="ChEBI" id="CHEBI:15378"/>
        <dbReference type="ChEBI" id="CHEBI:30616"/>
        <dbReference type="ChEBI" id="CHEBI:33019"/>
        <dbReference type="ChEBI" id="CHEBI:57926"/>
        <dbReference type="ChEBI" id="CHEBI:78442"/>
        <dbReference type="ChEBI" id="CHEBI:78534"/>
        <dbReference type="ChEBI" id="CHEBI:456215"/>
        <dbReference type="EC" id="6.1.1.3"/>
    </reaction>
</comment>
<protein>
    <recommendedName>
        <fullName evidence="3">threonine--tRNA ligase</fullName>
        <ecNumber evidence="3">6.1.1.3</ecNumber>
    </recommendedName>
    <alternativeName>
        <fullName evidence="13">Threonyl-tRNA synthetase</fullName>
    </alternativeName>
</protein>
<keyword evidence="4" id="KW-0436">Ligase</keyword>
<geneLocation type="mitochondrion" evidence="17"/>
<evidence type="ECO:0000256" key="1">
    <source>
        <dbReference type="ARBA" id="ARBA00004305"/>
    </source>
</evidence>
<comment type="similarity">
    <text evidence="2">Belongs to the class-II aminoacyl-tRNA synthetase family.</text>
</comment>
<dbReference type="PRINTS" id="PR01047">
    <property type="entry name" value="TRNASYNTHTHR"/>
</dbReference>
<evidence type="ECO:0000256" key="2">
    <source>
        <dbReference type="ARBA" id="ARBA00008226"/>
    </source>
</evidence>
<dbReference type="PANTHER" id="PTHR11451:SF44">
    <property type="entry name" value="THREONINE--TRNA LIGASE, CHLOROPLASTIC_MITOCHONDRIAL 2"/>
    <property type="match status" value="1"/>
</dbReference>
<evidence type="ECO:0000256" key="14">
    <source>
        <dbReference type="ARBA" id="ARBA00049515"/>
    </source>
</evidence>
<evidence type="ECO:0000256" key="12">
    <source>
        <dbReference type="ARBA" id="ARBA00023146"/>
    </source>
</evidence>
<dbReference type="GO" id="GO:0005524">
    <property type="term" value="F:ATP binding"/>
    <property type="evidence" value="ECO:0007669"/>
    <property type="project" value="UniProtKB-KW"/>
</dbReference>
<dbReference type="SUPFAM" id="SSF55681">
    <property type="entry name" value="Class II aaRS and biotin synthetases"/>
    <property type="match status" value="1"/>
</dbReference>
<dbReference type="PROSITE" id="PS50862">
    <property type="entry name" value="AA_TRNA_LIGASE_II"/>
    <property type="match status" value="1"/>
</dbReference>
<keyword evidence="6" id="KW-0547">Nucleotide-binding</keyword>
<evidence type="ECO:0000256" key="9">
    <source>
        <dbReference type="ARBA" id="ARBA00022917"/>
    </source>
</evidence>
<organism evidence="16 18">
    <name type="scientific">Plasmodiophora brassicae</name>
    <name type="common">Clubroot disease agent</name>
    <dbReference type="NCBI Taxonomy" id="37360"/>
    <lineage>
        <taxon>Eukaryota</taxon>
        <taxon>Sar</taxon>
        <taxon>Rhizaria</taxon>
        <taxon>Endomyxa</taxon>
        <taxon>Phytomyxea</taxon>
        <taxon>Plasmodiophorida</taxon>
        <taxon>Plasmodiophoridae</taxon>
        <taxon>Plasmodiophora</taxon>
    </lineage>
</organism>
<dbReference type="InterPro" id="IPR047246">
    <property type="entry name" value="ThrRS_anticodon"/>
</dbReference>
<keyword evidence="9" id="KW-0648">Protein biosynthesis</keyword>
<dbReference type="CDD" id="cd00860">
    <property type="entry name" value="ThrRS_anticodon"/>
    <property type="match status" value="1"/>
</dbReference>
<dbReference type="GO" id="GO:0046872">
    <property type="term" value="F:metal ion binding"/>
    <property type="evidence" value="ECO:0007669"/>
    <property type="project" value="UniProtKB-KW"/>
</dbReference>
<dbReference type="SUPFAM" id="SSF52954">
    <property type="entry name" value="Class II aaRS ABD-related"/>
    <property type="match status" value="1"/>
</dbReference>
<evidence type="ECO:0000256" key="4">
    <source>
        <dbReference type="ARBA" id="ARBA00022598"/>
    </source>
</evidence>
<dbReference type="Proteomes" id="UP000039324">
    <property type="component" value="Unassembled WGS sequence"/>
</dbReference>
<accession>A0A0G4J2S4</accession>
<feature type="domain" description="Aminoacyl-transfer RNA synthetases class-II family profile" evidence="15">
    <location>
        <begin position="86"/>
        <end position="356"/>
    </location>
</feature>
<evidence type="ECO:0000313" key="16">
    <source>
        <dbReference type="EMBL" id="CEP01860.1"/>
    </source>
</evidence>
<evidence type="ECO:0000313" key="17">
    <source>
        <dbReference type="EMBL" id="SPQ96569.1"/>
    </source>
</evidence>
<dbReference type="InterPro" id="IPR045864">
    <property type="entry name" value="aa-tRNA-synth_II/BPL/LPL"/>
</dbReference>
<evidence type="ECO:0000256" key="3">
    <source>
        <dbReference type="ARBA" id="ARBA00013163"/>
    </source>
</evidence>
<dbReference type="GO" id="GO:0004829">
    <property type="term" value="F:threonine-tRNA ligase activity"/>
    <property type="evidence" value="ECO:0007669"/>
    <property type="project" value="UniProtKB-EC"/>
</dbReference>
<dbReference type="FunFam" id="3.30.930.10:FF:000039">
    <property type="entry name" value="Threonyl-tRNA synthetase, mitochondrial"/>
    <property type="match status" value="1"/>
</dbReference>
<dbReference type="CDD" id="cd00771">
    <property type="entry name" value="ThrRS_core"/>
    <property type="match status" value="1"/>
</dbReference>
<dbReference type="InterPro" id="IPR002314">
    <property type="entry name" value="aa-tRNA-synt_IIb"/>
</dbReference>
<dbReference type="Pfam" id="PF00587">
    <property type="entry name" value="tRNA-synt_2b"/>
    <property type="match status" value="1"/>
</dbReference>
<dbReference type="InterPro" id="IPR006195">
    <property type="entry name" value="aa-tRNA-synth_II"/>
</dbReference>
<comment type="subcellular location">
    <subcellularLocation>
        <location evidence="1">Mitochondrion matrix</location>
    </subcellularLocation>
</comment>
<keyword evidence="5" id="KW-0479">Metal-binding</keyword>
<dbReference type="EMBL" id="CDSF01000120">
    <property type="protein sequence ID" value="CEP01860.1"/>
    <property type="molecule type" value="Genomic_DNA"/>
</dbReference>
<dbReference type="NCBIfam" id="TIGR00418">
    <property type="entry name" value="thrS"/>
    <property type="match status" value="1"/>
</dbReference>
<dbReference type="Proteomes" id="UP000290189">
    <property type="component" value="Unassembled WGS sequence"/>
</dbReference>
<dbReference type="STRING" id="37360.A0A0G4J2S4"/>
<dbReference type="PANTHER" id="PTHR11451">
    <property type="entry name" value="THREONINE-TRNA LIGASE"/>
    <property type="match status" value="1"/>
</dbReference>
<dbReference type="AlphaFoldDB" id="A0A0G4J2S4"/>
<dbReference type="Gene3D" id="3.40.50.800">
    <property type="entry name" value="Anticodon-binding domain"/>
    <property type="match status" value="1"/>
</dbReference>
<dbReference type="EC" id="6.1.1.3" evidence="3"/>
<evidence type="ECO:0000256" key="11">
    <source>
        <dbReference type="ARBA" id="ARBA00023128"/>
    </source>
</evidence>
<dbReference type="InterPro" id="IPR036621">
    <property type="entry name" value="Anticodon-bd_dom_sf"/>
</dbReference>
<dbReference type="InterPro" id="IPR033728">
    <property type="entry name" value="ThrRS_core"/>
</dbReference>
<keyword evidence="11 17" id="KW-0496">Mitochondrion</keyword>
<dbReference type="EMBL" id="OVEO01000006">
    <property type="protein sequence ID" value="SPQ96569.1"/>
    <property type="molecule type" value="Genomic_DNA"/>
</dbReference>
<dbReference type="InterPro" id="IPR002320">
    <property type="entry name" value="Thr-tRNA-ligase_IIa"/>
</dbReference>
<keyword evidence="8" id="KW-0067">ATP-binding</keyword>
<evidence type="ECO:0000256" key="8">
    <source>
        <dbReference type="ARBA" id="ARBA00022840"/>
    </source>
</evidence>
<dbReference type="GO" id="GO:0006435">
    <property type="term" value="P:threonyl-tRNA aminoacylation"/>
    <property type="evidence" value="ECO:0007669"/>
    <property type="project" value="InterPro"/>
</dbReference>
<dbReference type="Pfam" id="PF03129">
    <property type="entry name" value="HGTP_anticodon"/>
    <property type="match status" value="1"/>
</dbReference>
<name>A0A0G4J2S4_PLABS</name>
<evidence type="ECO:0000256" key="10">
    <source>
        <dbReference type="ARBA" id="ARBA00022946"/>
    </source>
</evidence>
<gene>
    <name evidence="16" type="ORF">PBRA_008803</name>
    <name evidence="17" type="ORF">PLBR_LOCUS3784</name>
</gene>
<dbReference type="Gene3D" id="3.30.930.10">
    <property type="entry name" value="Bira Bifunctional Protein, Domain 2"/>
    <property type="match status" value="1"/>
</dbReference>
<evidence type="ECO:0000313" key="19">
    <source>
        <dbReference type="Proteomes" id="UP000290189"/>
    </source>
</evidence>
<keyword evidence="12" id="KW-0030">Aminoacyl-tRNA synthetase</keyword>
<evidence type="ECO:0000256" key="6">
    <source>
        <dbReference type="ARBA" id="ARBA00022741"/>
    </source>
</evidence>
<proteinExistence type="inferred from homology"/>
<evidence type="ECO:0000313" key="18">
    <source>
        <dbReference type="Proteomes" id="UP000039324"/>
    </source>
</evidence>